<evidence type="ECO:0000313" key="11">
    <source>
        <dbReference type="Proteomes" id="UP000515800"/>
    </source>
</evidence>
<keyword evidence="11" id="KW-1185">Reference proteome</keyword>
<dbReference type="GO" id="GO:0006310">
    <property type="term" value="P:DNA recombination"/>
    <property type="evidence" value="ECO:0007669"/>
    <property type="project" value="TreeGrafter"/>
</dbReference>
<dbReference type="Gene3D" id="3.40.50.300">
    <property type="entry name" value="P-loop containing nucleotide triphosphate hydrolases"/>
    <property type="match status" value="2"/>
</dbReference>
<sequence>MDNYLISPIDNKLDLINLDDVKKSIPSQFMESVARNLPFYIIRPEEMSILVEVMDIDTFYRDDIIILRNNLFDKTFTYKNTLSDISKAFEMLYLSEDSELQGNERVRIERINTFYGKVNFSKKSGNYFVTYSEDLWGKYKNYDYYEIRESSNPELVDEVVADITIPLDEEEILFLDFVSENNLNNSVNFIIDSFEQMPHRYTERIQVLKKLHPNLNITFSTPSIKRQSIDKLEDYRKILENVWGYSKFRELDMYSHIEKRDKNLLKISQAQIIDDIVQQVENARDGQSYRDIYITASTGAGKSVMFQVPTLYLTEKYKDDKPLILVISPLIGLMNDQVDSMKRKGVDNAETINGNTPPYEKQSILQRINDGKVDMLYLSPETLQARGDIKMLIGSRKIGMVIVDEAHIVTTWGKSFRADYWYLGIYLQKLRKEYQFPIITFTATAIYGGREDMYMDTRNSLNMIRPIAYFGLVRRNDIEMKIRSSNKFEEGREKDYRKTKNLLAFKHLEDAYRQKQKSLIYFPTIKLLNNFYSFLEENAKYIVDVSGKYYGSLTKEEKDTVLEGYKNGDIQFVMATKAFGMGIDIPDITNVYHFNPTGNVVDYVQEIGRVARNHKLVGKGYGILDYLPQDFNAVQQLQGMSKIKKNQIQGVMQKILDIYRNKGYNRNLVVSADDFKYIFSENIDDDSGSLDNKVKTILLMIEKDFSSSKKLGYSPFVARPRSIFGNELIIVSKDVESKLNNSSLKHYFEFLTSISGGDYSSVISVNLSGIWEKHYKTMSFPEFKYRLNTPEERDKMQHAKIFGLFNFASGVQYSFDNENGTRLSKYKEILESYQIFLDEMQRQNKQFEVKDLGKFIKNSLHISDGFEARSMAQVLINATFEFQKLKDIKVLREREATEKTLFSVVRSADTFAEFVSLVAGKLYNPKYNFVKDENAMNIFHYRNSQNLDEETIVLGIGEAFGLGNFTTLGGYNPQIYIRINSVYPVEQAIKQDQNYRNLILEDVVFKHRIGVAMQKYLFTHKENGMNAQEKITNYTKWFWDKIEDYFMGRLPSEVEESLFSKK</sequence>
<keyword evidence="5" id="KW-0413">Isomerase</keyword>
<dbReference type="InterPro" id="IPR001650">
    <property type="entry name" value="Helicase_C-like"/>
</dbReference>
<dbReference type="CDD" id="cd17920">
    <property type="entry name" value="DEXHc_RecQ"/>
    <property type="match status" value="1"/>
</dbReference>
<evidence type="ECO:0000256" key="2">
    <source>
        <dbReference type="ARBA" id="ARBA00022741"/>
    </source>
</evidence>
<accession>A0A7G9T7L0</accession>
<evidence type="ECO:0000256" key="3">
    <source>
        <dbReference type="ARBA" id="ARBA00022840"/>
    </source>
</evidence>
<evidence type="ECO:0000259" key="9">
    <source>
        <dbReference type="PROSITE" id="PS51194"/>
    </source>
</evidence>
<keyword evidence="10" id="KW-0347">Helicase</keyword>
<organism evidence="10 11">
    <name type="scientific">Weissella diestrammenae</name>
    <dbReference type="NCBI Taxonomy" id="1162633"/>
    <lineage>
        <taxon>Bacteria</taxon>
        <taxon>Bacillati</taxon>
        <taxon>Bacillota</taxon>
        <taxon>Bacilli</taxon>
        <taxon>Lactobacillales</taxon>
        <taxon>Lactobacillaceae</taxon>
        <taxon>Weissella</taxon>
    </lineage>
</organism>
<evidence type="ECO:0000256" key="7">
    <source>
        <dbReference type="ARBA" id="ARBA00034808"/>
    </source>
</evidence>
<dbReference type="GO" id="GO:0005737">
    <property type="term" value="C:cytoplasm"/>
    <property type="evidence" value="ECO:0007669"/>
    <property type="project" value="TreeGrafter"/>
</dbReference>
<proteinExistence type="inferred from homology"/>
<protein>
    <recommendedName>
        <fullName evidence="7">DNA 3'-5' helicase</fullName>
        <ecNumber evidence="7">5.6.2.4</ecNumber>
    </recommendedName>
</protein>
<dbReference type="GO" id="GO:0003677">
    <property type="term" value="F:DNA binding"/>
    <property type="evidence" value="ECO:0007669"/>
    <property type="project" value="UniProtKB-KW"/>
</dbReference>
<reference evidence="10 11" key="1">
    <citation type="submission" date="2020-08" db="EMBL/GenBank/DDBJ databases">
        <title>Genome sequence of Weissella diestrammenae KACC 16890T.</title>
        <authorList>
            <person name="Hyun D.-W."/>
            <person name="Bae J.-W."/>
        </authorList>
    </citation>
    <scope>NUCLEOTIDE SEQUENCE [LARGE SCALE GENOMIC DNA]</scope>
    <source>
        <strain evidence="10 11">KACC 16890</strain>
    </source>
</reference>
<dbReference type="AlphaFoldDB" id="A0A7G9T7L0"/>
<dbReference type="GO" id="GO:0043590">
    <property type="term" value="C:bacterial nucleoid"/>
    <property type="evidence" value="ECO:0007669"/>
    <property type="project" value="TreeGrafter"/>
</dbReference>
<evidence type="ECO:0000256" key="1">
    <source>
        <dbReference type="ARBA" id="ARBA00005446"/>
    </source>
</evidence>
<comment type="catalytic activity">
    <reaction evidence="6">
        <text>Couples ATP hydrolysis with the unwinding of duplex DNA by translocating in the 3'-5' direction.</text>
        <dbReference type="EC" id="5.6.2.4"/>
    </reaction>
</comment>
<dbReference type="GO" id="GO:0043138">
    <property type="term" value="F:3'-5' DNA helicase activity"/>
    <property type="evidence" value="ECO:0007669"/>
    <property type="project" value="UniProtKB-EC"/>
</dbReference>
<dbReference type="EC" id="5.6.2.4" evidence="7"/>
<dbReference type="GO" id="GO:0009378">
    <property type="term" value="F:four-way junction helicase activity"/>
    <property type="evidence" value="ECO:0007669"/>
    <property type="project" value="TreeGrafter"/>
</dbReference>
<evidence type="ECO:0000256" key="6">
    <source>
        <dbReference type="ARBA" id="ARBA00034617"/>
    </source>
</evidence>
<evidence type="ECO:0000313" key="10">
    <source>
        <dbReference type="EMBL" id="QNN76085.1"/>
    </source>
</evidence>
<dbReference type="InterPro" id="IPR027417">
    <property type="entry name" value="P-loop_NTPase"/>
</dbReference>
<keyword evidence="10" id="KW-0378">Hydrolase</keyword>
<dbReference type="SMART" id="SM00487">
    <property type="entry name" value="DEXDc"/>
    <property type="match status" value="1"/>
</dbReference>
<dbReference type="SUPFAM" id="SSF52540">
    <property type="entry name" value="P-loop containing nucleoside triphosphate hydrolases"/>
    <property type="match status" value="2"/>
</dbReference>
<dbReference type="Proteomes" id="UP000515800">
    <property type="component" value="Chromosome"/>
</dbReference>
<dbReference type="Pfam" id="PF00271">
    <property type="entry name" value="Helicase_C"/>
    <property type="match status" value="1"/>
</dbReference>
<dbReference type="InterPro" id="IPR014001">
    <property type="entry name" value="Helicase_ATP-bd"/>
</dbReference>
<dbReference type="EMBL" id="CP060724">
    <property type="protein sequence ID" value="QNN76085.1"/>
    <property type="molecule type" value="Genomic_DNA"/>
</dbReference>
<dbReference type="PROSITE" id="PS51194">
    <property type="entry name" value="HELICASE_CTER"/>
    <property type="match status" value="1"/>
</dbReference>
<dbReference type="InterPro" id="IPR011545">
    <property type="entry name" value="DEAD/DEAH_box_helicase_dom"/>
</dbReference>
<evidence type="ECO:0000256" key="5">
    <source>
        <dbReference type="ARBA" id="ARBA00023235"/>
    </source>
</evidence>
<keyword evidence="4" id="KW-0238">DNA-binding</keyword>
<dbReference type="KEGG" id="wdi:H9L19_04495"/>
<keyword evidence="2" id="KW-0547">Nucleotide-binding</keyword>
<gene>
    <name evidence="10" type="ORF">H9L19_04495</name>
</gene>
<comment type="similarity">
    <text evidence="1">Belongs to the helicase family. RecQ subfamily.</text>
</comment>
<dbReference type="GO" id="GO:0030894">
    <property type="term" value="C:replisome"/>
    <property type="evidence" value="ECO:0007669"/>
    <property type="project" value="TreeGrafter"/>
</dbReference>
<evidence type="ECO:0000259" key="8">
    <source>
        <dbReference type="PROSITE" id="PS51192"/>
    </source>
</evidence>
<dbReference type="PANTHER" id="PTHR13710:SF105">
    <property type="entry name" value="ATP-DEPENDENT DNA HELICASE Q1"/>
    <property type="match status" value="1"/>
</dbReference>
<feature type="domain" description="Helicase C-terminal" evidence="9">
    <location>
        <begin position="507"/>
        <end position="659"/>
    </location>
</feature>
<dbReference type="PROSITE" id="PS51192">
    <property type="entry name" value="HELICASE_ATP_BIND_1"/>
    <property type="match status" value="1"/>
</dbReference>
<dbReference type="Pfam" id="PF00270">
    <property type="entry name" value="DEAD"/>
    <property type="match status" value="1"/>
</dbReference>
<name>A0A7G9T7L0_9LACO</name>
<dbReference type="PANTHER" id="PTHR13710">
    <property type="entry name" value="DNA HELICASE RECQ FAMILY MEMBER"/>
    <property type="match status" value="1"/>
</dbReference>
<dbReference type="GO" id="GO:0006281">
    <property type="term" value="P:DNA repair"/>
    <property type="evidence" value="ECO:0007669"/>
    <property type="project" value="TreeGrafter"/>
</dbReference>
<keyword evidence="3" id="KW-0067">ATP-binding</keyword>
<evidence type="ECO:0000256" key="4">
    <source>
        <dbReference type="ARBA" id="ARBA00023125"/>
    </source>
</evidence>
<dbReference type="SMART" id="SM00490">
    <property type="entry name" value="HELICc"/>
    <property type="match status" value="1"/>
</dbReference>
<dbReference type="GO" id="GO:0005524">
    <property type="term" value="F:ATP binding"/>
    <property type="evidence" value="ECO:0007669"/>
    <property type="project" value="UniProtKB-KW"/>
</dbReference>
<feature type="domain" description="Helicase ATP-binding" evidence="8">
    <location>
        <begin position="283"/>
        <end position="463"/>
    </location>
</feature>